<dbReference type="Proteomes" id="UP001642409">
    <property type="component" value="Unassembled WGS sequence"/>
</dbReference>
<reference evidence="3" key="1">
    <citation type="submission" date="2023-06" db="EMBL/GenBank/DDBJ databases">
        <authorList>
            <person name="Kurt Z."/>
        </authorList>
    </citation>
    <scope>NUCLEOTIDE SEQUENCE</scope>
</reference>
<feature type="coiled-coil region" evidence="1">
    <location>
        <begin position="89"/>
        <end position="176"/>
    </location>
</feature>
<dbReference type="AlphaFoldDB" id="A0AA86R0U1"/>
<keyword evidence="2" id="KW-0472">Membrane</keyword>
<keyword evidence="2" id="KW-1133">Transmembrane helix</keyword>
<name>A0AA86R0U1_9EUKA</name>
<accession>A0AA86R0U1</accession>
<reference evidence="4 5" key="2">
    <citation type="submission" date="2024-07" db="EMBL/GenBank/DDBJ databases">
        <authorList>
            <person name="Akdeniz Z."/>
        </authorList>
    </citation>
    <scope>NUCLEOTIDE SEQUENCE [LARGE SCALE GENOMIC DNA]</scope>
</reference>
<keyword evidence="5" id="KW-1185">Reference proteome</keyword>
<evidence type="ECO:0000313" key="5">
    <source>
        <dbReference type="Proteomes" id="UP001642409"/>
    </source>
</evidence>
<evidence type="ECO:0000256" key="1">
    <source>
        <dbReference type="SAM" id="Coils"/>
    </source>
</evidence>
<sequence>MSKTEIKNFQPALSSPQLESTQRLISQSEECLSQLKRLRLDASIENNEQEQFQLGQLKKQIGDLVQKSTHLMRHNMQLRDQILSQTNQNAQIAQNHEELKLQVDKLQKELSEKDKTISQFNLYRKTQETQFESSLKQAQDQNEQLSKTLSNFQNVNGQLIEQIKELQNKLSLSQKDNAELMVVIDGHKHIDTVVSEPTLILTNVYVIIALENQITVFMLIITYSINSAVHFFFTSSFK</sequence>
<evidence type="ECO:0000313" key="3">
    <source>
        <dbReference type="EMBL" id="CAI9963394.1"/>
    </source>
</evidence>
<keyword evidence="1" id="KW-0175">Coiled coil</keyword>
<organism evidence="3">
    <name type="scientific">Hexamita inflata</name>
    <dbReference type="NCBI Taxonomy" id="28002"/>
    <lineage>
        <taxon>Eukaryota</taxon>
        <taxon>Metamonada</taxon>
        <taxon>Diplomonadida</taxon>
        <taxon>Hexamitidae</taxon>
        <taxon>Hexamitinae</taxon>
        <taxon>Hexamita</taxon>
    </lineage>
</organism>
<gene>
    <name evidence="4" type="ORF">HINF_LOCUS21168</name>
    <name evidence="3" type="ORF">HINF_LOCUS51039</name>
</gene>
<feature type="transmembrane region" description="Helical" evidence="2">
    <location>
        <begin position="214"/>
        <end position="233"/>
    </location>
</feature>
<dbReference type="EMBL" id="CAXDID020000057">
    <property type="protein sequence ID" value="CAL6008533.1"/>
    <property type="molecule type" value="Genomic_DNA"/>
</dbReference>
<keyword evidence="2" id="KW-0812">Transmembrane</keyword>
<dbReference type="EMBL" id="CATOUU010000967">
    <property type="protein sequence ID" value="CAI9963394.1"/>
    <property type="molecule type" value="Genomic_DNA"/>
</dbReference>
<proteinExistence type="predicted"/>
<comment type="caution">
    <text evidence="3">The sequence shown here is derived from an EMBL/GenBank/DDBJ whole genome shotgun (WGS) entry which is preliminary data.</text>
</comment>
<protein>
    <submittedName>
        <fullName evidence="4">Hypothetical_protein</fullName>
    </submittedName>
</protein>
<evidence type="ECO:0000256" key="2">
    <source>
        <dbReference type="SAM" id="Phobius"/>
    </source>
</evidence>
<evidence type="ECO:0000313" key="4">
    <source>
        <dbReference type="EMBL" id="CAL6008533.1"/>
    </source>
</evidence>